<accession>A0A5J4S2T2</accession>
<evidence type="ECO:0000313" key="2">
    <source>
        <dbReference type="EMBL" id="KAA6339824.1"/>
    </source>
</evidence>
<dbReference type="EMBL" id="SNRY01000505">
    <property type="protein sequence ID" value="KAA6339824.1"/>
    <property type="molecule type" value="Genomic_DNA"/>
</dbReference>
<comment type="caution">
    <text evidence="1">The sequence shown here is derived from an EMBL/GenBank/DDBJ whole genome shotgun (WGS) entry which is preliminary data.</text>
</comment>
<protein>
    <submittedName>
        <fullName evidence="1">Uncharacterized protein</fullName>
    </submittedName>
</protein>
<evidence type="ECO:0000313" key="1">
    <source>
        <dbReference type="EMBL" id="KAA6339815.1"/>
    </source>
</evidence>
<proteinExistence type="predicted"/>
<dbReference type="EMBL" id="SNRY01000505">
    <property type="protein sequence ID" value="KAA6339815.1"/>
    <property type="molecule type" value="Genomic_DNA"/>
</dbReference>
<gene>
    <name evidence="1" type="ORF">EZS27_012271</name>
    <name evidence="2" type="ORF">EZS27_012280</name>
</gene>
<sequence>MNYLVDQDGCPALCAQIGVHGSDPRIVQSGGNGIRFFNLPVFVLNNVIQYIQEQEEHHKKKSFREEYTEFLRKFEVQFNDKYVFDWI</sequence>
<dbReference type="AlphaFoldDB" id="A0A5J4S2T2"/>
<organism evidence="1">
    <name type="scientific">termite gut metagenome</name>
    <dbReference type="NCBI Taxonomy" id="433724"/>
    <lineage>
        <taxon>unclassified sequences</taxon>
        <taxon>metagenomes</taxon>
        <taxon>organismal metagenomes</taxon>
    </lineage>
</organism>
<reference evidence="1" key="1">
    <citation type="submission" date="2019-03" db="EMBL/GenBank/DDBJ databases">
        <title>Single cell metagenomics reveals metabolic interactions within the superorganism composed of flagellate Streblomastix strix and complex community of Bacteroidetes bacteria on its surface.</title>
        <authorList>
            <person name="Treitli S.C."/>
            <person name="Kolisko M."/>
            <person name="Husnik F."/>
            <person name="Keeling P."/>
            <person name="Hampl V."/>
        </authorList>
    </citation>
    <scope>NUCLEOTIDE SEQUENCE</scope>
    <source>
        <strain evidence="1">STM</strain>
    </source>
</reference>
<name>A0A5J4S2T2_9ZZZZ</name>